<keyword evidence="3" id="KW-1185">Reference proteome</keyword>
<comment type="caution">
    <text evidence="2">The sequence shown here is derived from an EMBL/GenBank/DDBJ whole genome shotgun (WGS) entry which is preliminary data.</text>
</comment>
<reference evidence="2 3" key="1">
    <citation type="submission" date="2018-07" db="EMBL/GenBank/DDBJ databases">
        <title>Lottiidibacillus patelloidae gen. nov., sp. nov., isolated from the intestinal tract of a marine limpet and the reclassification of B. taeanensis BH030017T, B. algicola KMM 3737T and B. hwajinpoensis SW-72T as genus Lottiidibacillus.</title>
        <authorList>
            <person name="Liu R."/>
            <person name="Huang Z."/>
        </authorList>
    </citation>
    <scope>NUCLEOTIDE SEQUENCE [LARGE SCALE GENOMIC DNA]</scope>
    <source>
        <strain evidence="2 3">BH030017</strain>
    </source>
</reference>
<accession>A0A366Y3F9</accession>
<organism evidence="2 3">
    <name type="scientific">Bacillus taeanensis</name>
    <dbReference type="NCBI Taxonomy" id="273032"/>
    <lineage>
        <taxon>Bacteria</taxon>
        <taxon>Bacillati</taxon>
        <taxon>Bacillota</taxon>
        <taxon>Bacilli</taxon>
        <taxon>Bacillales</taxon>
        <taxon>Bacillaceae</taxon>
        <taxon>Bacillus</taxon>
    </lineage>
</organism>
<gene>
    <name evidence="2" type="ORF">DS031_01965</name>
</gene>
<evidence type="ECO:0000313" key="2">
    <source>
        <dbReference type="EMBL" id="RBW71539.1"/>
    </source>
</evidence>
<name>A0A366Y3F9_9BACI</name>
<evidence type="ECO:0000313" key="3">
    <source>
        <dbReference type="Proteomes" id="UP000253314"/>
    </source>
</evidence>
<sequence>MRKFILAIITLVISVTCLQEQVYAYSYGDPNEEEAAEVYKEMLIKLNETPPNYKDAGAIFDTIKEELDMHMGTEPAKAVITHLENEDKEAVIRDMEKILVLNISRRLENIDKNFEEYDTSKKLLAKAFATYKALSPVVEEKSSDANQKINDAFETALESLGNPGLFGVGEKESNYNGFMENKDLILTTLKDLFNMKSVEVGHFTEEDFEASETYKNETWTDFSNLKNWIPLVLLLGAIAAVVMYVKRKNR</sequence>
<evidence type="ECO:0000256" key="1">
    <source>
        <dbReference type="SAM" id="Phobius"/>
    </source>
</evidence>
<keyword evidence="1" id="KW-1133">Transmembrane helix</keyword>
<dbReference type="EMBL" id="QOCW01000001">
    <property type="protein sequence ID" value="RBW71539.1"/>
    <property type="molecule type" value="Genomic_DNA"/>
</dbReference>
<feature type="transmembrane region" description="Helical" evidence="1">
    <location>
        <begin position="228"/>
        <end position="245"/>
    </location>
</feature>
<dbReference type="RefSeq" id="WP_113804241.1">
    <property type="nucleotide sequence ID" value="NZ_QOCW01000001.1"/>
</dbReference>
<keyword evidence="1" id="KW-0472">Membrane</keyword>
<dbReference type="AlphaFoldDB" id="A0A366Y3F9"/>
<dbReference type="OrthoDB" id="2111742at2"/>
<evidence type="ECO:0008006" key="4">
    <source>
        <dbReference type="Google" id="ProtNLM"/>
    </source>
</evidence>
<protein>
    <recommendedName>
        <fullName evidence="4">Extracellular protein</fullName>
    </recommendedName>
</protein>
<proteinExistence type="predicted"/>
<dbReference type="Proteomes" id="UP000253314">
    <property type="component" value="Unassembled WGS sequence"/>
</dbReference>
<keyword evidence="1" id="KW-0812">Transmembrane</keyword>